<dbReference type="AlphaFoldDB" id="A0A1I4Z7Q0"/>
<sequence>MNLIWRAYQQNSGAIIEDGRVVRYGDAAAELASTRSASTGSATVLCDLSHFGLIYFSGEDAQSFLQGQLSCDVRQIGSTGALYGSYCNPKGRMLASFLIWRDRNGADGGYLMQLPLALLTSVQKRLSMYVLRAKVKLADSSGMLVPMAVAGDDAGSLIQEIMGAIPLAHLDVIHCEKGSVIRLAKNRFELVITPEYAPAVWDGLSKDALPVGGPCWDWLEIKAGIPMITPATQEQFIPQMTNLEAIGGVSFQKGCYPGQEVVSRTQYLGKIKRRMYLANVRLPSSETRVEAGDELFSVDMGDQSSGMVVNAAPSPNGGFDLLAVMQIGSVETGQIRWKSPEGPLLEIMPLPYPVDQQ</sequence>
<keyword evidence="3" id="KW-1185">Reference proteome</keyword>
<dbReference type="EMBL" id="FOVJ01000001">
    <property type="protein sequence ID" value="SFN46218.1"/>
    <property type="molecule type" value="Genomic_DNA"/>
</dbReference>
<dbReference type="SUPFAM" id="SSF103025">
    <property type="entry name" value="Folate-binding domain"/>
    <property type="match status" value="1"/>
</dbReference>
<name>A0A1I4Z7Q0_9PROT</name>
<dbReference type="Gene3D" id="3.30.70.1400">
    <property type="entry name" value="Aminomethyltransferase beta-barrel domains"/>
    <property type="match status" value="1"/>
</dbReference>
<dbReference type="InterPro" id="IPR017703">
    <property type="entry name" value="YgfZ/GCV_T_CS"/>
</dbReference>
<dbReference type="OrthoDB" id="9796287at2"/>
<proteinExistence type="predicted"/>
<dbReference type="InterPro" id="IPR006222">
    <property type="entry name" value="GCVT_N"/>
</dbReference>
<organism evidence="2 3">
    <name type="scientific">Nitrosospira briensis</name>
    <dbReference type="NCBI Taxonomy" id="35799"/>
    <lineage>
        <taxon>Bacteria</taxon>
        <taxon>Pseudomonadati</taxon>
        <taxon>Pseudomonadota</taxon>
        <taxon>Betaproteobacteria</taxon>
        <taxon>Nitrosomonadales</taxon>
        <taxon>Nitrosomonadaceae</taxon>
        <taxon>Nitrosospira</taxon>
    </lineage>
</organism>
<evidence type="ECO:0000313" key="2">
    <source>
        <dbReference type="EMBL" id="SFN46218.1"/>
    </source>
</evidence>
<dbReference type="NCBIfam" id="TIGR03317">
    <property type="entry name" value="ygfZ_signature"/>
    <property type="match status" value="1"/>
</dbReference>
<dbReference type="PANTHER" id="PTHR22602:SF0">
    <property type="entry name" value="TRANSFERASE CAF17, MITOCHONDRIAL-RELATED"/>
    <property type="match status" value="1"/>
</dbReference>
<accession>A0A1I4Z7Q0</accession>
<evidence type="ECO:0000259" key="1">
    <source>
        <dbReference type="Pfam" id="PF01571"/>
    </source>
</evidence>
<dbReference type="GO" id="GO:0016226">
    <property type="term" value="P:iron-sulfur cluster assembly"/>
    <property type="evidence" value="ECO:0007669"/>
    <property type="project" value="TreeGrafter"/>
</dbReference>
<dbReference type="Proteomes" id="UP000183107">
    <property type="component" value="Unassembled WGS sequence"/>
</dbReference>
<dbReference type="Gene3D" id="2.40.30.160">
    <property type="match status" value="1"/>
</dbReference>
<dbReference type="RefSeq" id="WP_074795262.1">
    <property type="nucleotide sequence ID" value="NZ_FOVJ01000001.1"/>
</dbReference>
<feature type="domain" description="GCVT N-terminal" evidence="1">
    <location>
        <begin position="39"/>
        <end position="244"/>
    </location>
</feature>
<dbReference type="PANTHER" id="PTHR22602">
    <property type="entry name" value="TRANSFERASE CAF17, MITOCHONDRIAL-RELATED"/>
    <property type="match status" value="1"/>
</dbReference>
<dbReference type="Gene3D" id="3.30.70.1630">
    <property type="match status" value="1"/>
</dbReference>
<dbReference type="InterPro" id="IPR045179">
    <property type="entry name" value="YgfZ/GcvT"/>
</dbReference>
<dbReference type="SUPFAM" id="SSF101790">
    <property type="entry name" value="Aminomethyltransferase beta-barrel domain"/>
    <property type="match status" value="1"/>
</dbReference>
<evidence type="ECO:0000313" key="3">
    <source>
        <dbReference type="Proteomes" id="UP000183107"/>
    </source>
</evidence>
<dbReference type="Pfam" id="PF01571">
    <property type="entry name" value="GCV_T"/>
    <property type="match status" value="1"/>
</dbReference>
<dbReference type="InterPro" id="IPR029043">
    <property type="entry name" value="GcvT/YgfZ_C"/>
</dbReference>
<reference evidence="3" key="1">
    <citation type="submission" date="2016-10" db="EMBL/GenBank/DDBJ databases">
        <authorList>
            <person name="Varghese N."/>
        </authorList>
    </citation>
    <scope>NUCLEOTIDE SEQUENCE [LARGE SCALE GENOMIC DNA]</scope>
    <source>
        <strain evidence="3">Nsp8</strain>
    </source>
</reference>
<protein>
    <recommendedName>
        <fullName evidence="1">GCVT N-terminal domain-containing protein</fullName>
    </recommendedName>
</protein>
<gene>
    <name evidence="2" type="ORF">SAMN05216386_1072</name>
</gene>